<reference evidence="14" key="1">
    <citation type="submission" date="2012-06" db="EMBL/GenBank/DDBJ databases">
        <title>Genome analysis of multiple Granulibacter bethesdensis isolates demonstrates substantial genome diversity.</title>
        <authorList>
            <person name="Greenberg D.E."/>
            <person name="Porcella S.F."/>
            <person name="Zarember K."/>
            <person name="Zelazny A.M."/>
            <person name="Bruno D."/>
            <person name="Martens C."/>
            <person name="Barbian K.D."/>
            <person name="Jaske E."/>
            <person name="Holland S.M."/>
        </authorList>
    </citation>
    <scope>NUCLEOTIDE SEQUENCE [LARGE SCALE GENOMIC DNA]</scope>
    <source>
        <strain evidence="14">CGDNIH3</strain>
    </source>
</reference>
<dbReference type="Proteomes" id="UP000019438">
    <property type="component" value="Chromosome"/>
</dbReference>
<evidence type="ECO:0000313" key="14">
    <source>
        <dbReference type="Proteomes" id="UP000019438"/>
    </source>
</evidence>
<evidence type="ECO:0000256" key="9">
    <source>
        <dbReference type="HAMAP-Rule" id="MF_00772"/>
    </source>
</evidence>
<feature type="domain" description="Methylated-DNA-[protein]-cysteine S-methyltransferase DNA binding" evidence="11">
    <location>
        <begin position="85"/>
        <end position="162"/>
    </location>
</feature>
<dbReference type="Gene3D" id="1.10.10.10">
    <property type="entry name" value="Winged helix-like DNA-binding domain superfamily/Winged helix DNA-binding domain"/>
    <property type="match status" value="1"/>
</dbReference>
<dbReference type="GO" id="GO:0006307">
    <property type="term" value="P:DNA alkylation repair"/>
    <property type="evidence" value="ECO:0007669"/>
    <property type="project" value="UniProtKB-UniRule"/>
</dbReference>
<evidence type="ECO:0000256" key="10">
    <source>
        <dbReference type="SAM" id="MobiDB-lite"/>
    </source>
</evidence>
<dbReference type="Gene3D" id="3.30.160.70">
    <property type="entry name" value="Methylated DNA-protein cysteine methyltransferase domain"/>
    <property type="match status" value="1"/>
</dbReference>
<keyword evidence="3 9" id="KW-0963">Cytoplasm</keyword>
<evidence type="ECO:0000259" key="12">
    <source>
        <dbReference type="Pfam" id="PF02870"/>
    </source>
</evidence>
<dbReference type="FunFam" id="1.10.10.10:FF:000214">
    <property type="entry name" value="Methylated-DNA--protein-cysteine methyltransferase"/>
    <property type="match status" value="1"/>
</dbReference>
<dbReference type="Pfam" id="PF02870">
    <property type="entry name" value="Methyltransf_1N"/>
    <property type="match status" value="1"/>
</dbReference>
<comment type="catalytic activity">
    <reaction evidence="8 9">
        <text>a 6-O-methyl-2'-deoxyguanosine in DNA + L-cysteinyl-[protein] = S-methyl-L-cysteinyl-[protein] + a 2'-deoxyguanosine in DNA</text>
        <dbReference type="Rhea" id="RHEA:24000"/>
        <dbReference type="Rhea" id="RHEA-COMP:10131"/>
        <dbReference type="Rhea" id="RHEA-COMP:10132"/>
        <dbReference type="Rhea" id="RHEA-COMP:11367"/>
        <dbReference type="Rhea" id="RHEA-COMP:11368"/>
        <dbReference type="ChEBI" id="CHEBI:29950"/>
        <dbReference type="ChEBI" id="CHEBI:82612"/>
        <dbReference type="ChEBI" id="CHEBI:85445"/>
        <dbReference type="ChEBI" id="CHEBI:85448"/>
        <dbReference type="EC" id="2.1.1.63"/>
    </reaction>
</comment>
<dbReference type="SUPFAM" id="SSF53155">
    <property type="entry name" value="Methylated DNA-protein cysteine methyltransferase domain"/>
    <property type="match status" value="1"/>
</dbReference>
<evidence type="ECO:0000256" key="5">
    <source>
        <dbReference type="ARBA" id="ARBA00022679"/>
    </source>
</evidence>
<keyword evidence="4 9" id="KW-0489">Methyltransferase</keyword>
<feature type="region of interest" description="Disordered" evidence="10">
    <location>
        <begin position="162"/>
        <end position="182"/>
    </location>
</feature>
<comment type="catalytic activity">
    <reaction evidence="1 9">
        <text>a 4-O-methyl-thymidine in DNA + L-cysteinyl-[protein] = a thymidine in DNA + S-methyl-L-cysteinyl-[protein]</text>
        <dbReference type="Rhea" id="RHEA:53428"/>
        <dbReference type="Rhea" id="RHEA-COMP:10131"/>
        <dbReference type="Rhea" id="RHEA-COMP:10132"/>
        <dbReference type="Rhea" id="RHEA-COMP:13555"/>
        <dbReference type="Rhea" id="RHEA-COMP:13556"/>
        <dbReference type="ChEBI" id="CHEBI:29950"/>
        <dbReference type="ChEBI" id="CHEBI:82612"/>
        <dbReference type="ChEBI" id="CHEBI:137386"/>
        <dbReference type="ChEBI" id="CHEBI:137387"/>
        <dbReference type="EC" id="2.1.1.63"/>
    </reaction>
</comment>
<dbReference type="NCBIfam" id="TIGR00589">
    <property type="entry name" value="ogt"/>
    <property type="match status" value="1"/>
</dbReference>
<dbReference type="SUPFAM" id="SSF46767">
    <property type="entry name" value="Methylated DNA-protein cysteine methyltransferase, C-terminal domain"/>
    <property type="match status" value="1"/>
</dbReference>
<comment type="miscellaneous">
    <text evidence="9">This enzyme catalyzes only one turnover and therefore is not strictly catalytic. According to one definition, an enzyme is a biocatalyst that acts repeatedly and over many reaction cycles.</text>
</comment>
<dbReference type="HAMAP" id="MF_00772">
    <property type="entry name" value="OGT"/>
    <property type="match status" value="1"/>
</dbReference>
<dbReference type="CDD" id="cd06445">
    <property type="entry name" value="ATase"/>
    <property type="match status" value="1"/>
</dbReference>
<evidence type="ECO:0000313" key="13">
    <source>
        <dbReference type="EMBL" id="AHJ61748.1"/>
    </source>
</evidence>
<dbReference type="EMBL" id="CP003181">
    <property type="protein sequence ID" value="AHJ61748.1"/>
    <property type="molecule type" value="Genomic_DNA"/>
</dbReference>
<feature type="active site" description="Nucleophile; methyl group acceptor" evidence="9">
    <location>
        <position position="132"/>
    </location>
</feature>
<name>A0AAN0RBC6_9PROT</name>
<dbReference type="InterPro" id="IPR036631">
    <property type="entry name" value="MGMT_N_sf"/>
</dbReference>
<protein>
    <recommendedName>
        <fullName evidence="9">Methylated-DNA--protein-cysteine methyltransferase</fullName>
        <ecNumber evidence="9">2.1.1.63</ecNumber>
    </recommendedName>
    <alternativeName>
        <fullName evidence="9">6-O-methylguanine-DNA methyltransferase</fullName>
        <shortName evidence="9">MGMT</shortName>
    </alternativeName>
    <alternativeName>
        <fullName evidence="9">O-6-methylguanine-DNA-alkyltransferase</fullName>
    </alternativeName>
</protein>
<dbReference type="PANTHER" id="PTHR10815">
    <property type="entry name" value="METHYLATED-DNA--PROTEIN-CYSTEINE METHYLTRANSFERASE"/>
    <property type="match status" value="1"/>
</dbReference>
<dbReference type="PANTHER" id="PTHR10815:SF13">
    <property type="entry name" value="METHYLATED-DNA--PROTEIN-CYSTEINE METHYLTRANSFERASE"/>
    <property type="match status" value="1"/>
</dbReference>
<dbReference type="InterPro" id="IPR036217">
    <property type="entry name" value="MethylDNA_cys_MeTrfase_DNAb"/>
</dbReference>
<evidence type="ECO:0000256" key="2">
    <source>
        <dbReference type="ARBA" id="ARBA00008711"/>
    </source>
</evidence>
<dbReference type="PROSITE" id="PS00374">
    <property type="entry name" value="MGMT"/>
    <property type="match status" value="1"/>
</dbReference>
<comment type="function">
    <text evidence="9">Involved in the cellular defense against the biological effects of O6-methylguanine (O6-MeG) and O4-methylthymine (O4-MeT) in DNA. Repairs the methylated nucleobase in DNA by stoichiometrically transferring the methyl group to a cysteine residue in the enzyme. This is a suicide reaction: the enzyme is irreversibly inactivated.</text>
</comment>
<dbReference type="GO" id="GO:0005737">
    <property type="term" value="C:cytoplasm"/>
    <property type="evidence" value="ECO:0007669"/>
    <property type="project" value="UniProtKB-SubCell"/>
</dbReference>
<comment type="subcellular location">
    <subcellularLocation>
        <location evidence="9">Cytoplasm</location>
    </subcellularLocation>
</comment>
<evidence type="ECO:0000256" key="6">
    <source>
        <dbReference type="ARBA" id="ARBA00022763"/>
    </source>
</evidence>
<dbReference type="AlphaFoldDB" id="A0AAN0RBC6"/>
<gene>
    <name evidence="13" type="ORF">GbCGDNIH3_0015</name>
</gene>
<dbReference type="EC" id="2.1.1.63" evidence="9"/>
<organism evidence="13 14">
    <name type="scientific">Granulibacter bethesdensis</name>
    <dbReference type="NCBI Taxonomy" id="364410"/>
    <lineage>
        <taxon>Bacteria</taxon>
        <taxon>Pseudomonadati</taxon>
        <taxon>Pseudomonadota</taxon>
        <taxon>Alphaproteobacteria</taxon>
        <taxon>Acetobacterales</taxon>
        <taxon>Acetobacteraceae</taxon>
        <taxon>Granulibacter</taxon>
    </lineage>
</organism>
<dbReference type="KEGG" id="gbc:GbCGDNIH3_0015"/>
<dbReference type="InterPro" id="IPR023546">
    <property type="entry name" value="MGMT"/>
</dbReference>
<feature type="domain" description="Methylguanine DNA methyltransferase ribonuclease-like" evidence="12">
    <location>
        <begin position="21"/>
        <end position="77"/>
    </location>
</feature>
<keyword evidence="7 9" id="KW-0234">DNA repair</keyword>
<dbReference type="GO" id="GO:0032259">
    <property type="term" value="P:methylation"/>
    <property type="evidence" value="ECO:0007669"/>
    <property type="project" value="UniProtKB-KW"/>
</dbReference>
<keyword evidence="5 9" id="KW-0808">Transferase</keyword>
<accession>A0AAN0RBC6</accession>
<feature type="compositionally biased region" description="Polar residues" evidence="10">
    <location>
        <begin position="173"/>
        <end position="182"/>
    </location>
</feature>
<dbReference type="InterPro" id="IPR014048">
    <property type="entry name" value="MethylDNA_cys_MeTrfase_DNA-bd"/>
</dbReference>
<dbReference type="GO" id="GO:0003908">
    <property type="term" value="F:methylated-DNA-[protein]-cysteine S-methyltransferase activity"/>
    <property type="evidence" value="ECO:0007669"/>
    <property type="project" value="UniProtKB-UniRule"/>
</dbReference>
<keyword evidence="6 9" id="KW-0227">DNA damage</keyword>
<proteinExistence type="inferred from homology"/>
<evidence type="ECO:0000256" key="1">
    <source>
        <dbReference type="ARBA" id="ARBA00001286"/>
    </source>
</evidence>
<comment type="similarity">
    <text evidence="2 9">Belongs to the MGMT family.</text>
</comment>
<evidence type="ECO:0000259" key="11">
    <source>
        <dbReference type="Pfam" id="PF01035"/>
    </source>
</evidence>
<dbReference type="InterPro" id="IPR036388">
    <property type="entry name" value="WH-like_DNA-bd_sf"/>
</dbReference>
<dbReference type="InterPro" id="IPR008332">
    <property type="entry name" value="MethylG_MeTrfase_N"/>
</dbReference>
<dbReference type="InterPro" id="IPR001497">
    <property type="entry name" value="MethylDNA_cys_MeTrfase_AS"/>
</dbReference>
<sequence length="182" mass="19733">MLLSFISIFYETGSPMPQLSLHSPLGVLTITEDEGAIVSLDWGEGMDSRDRTPLLKKAAEQVQAYFDGDLKNFDLPLMPEGTGYRRKVWQALQDIPYGKTMTYGALAAKVGGSARSIGQANHFNPIPIIIPCHRVIGSNGALGGYSGLDGVETKQYLLSLENPDPDMVHPASPSFQPSLPRS</sequence>
<evidence type="ECO:0000256" key="7">
    <source>
        <dbReference type="ARBA" id="ARBA00023204"/>
    </source>
</evidence>
<evidence type="ECO:0000256" key="8">
    <source>
        <dbReference type="ARBA" id="ARBA00049348"/>
    </source>
</evidence>
<evidence type="ECO:0000256" key="3">
    <source>
        <dbReference type="ARBA" id="ARBA00022490"/>
    </source>
</evidence>
<dbReference type="Pfam" id="PF01035">
    <property type="entry name" value="DNA_binding_1"/>
    <property type="match status" value="1"/>
</dbReference>
<evidence type="ECO:0000256" key="4">
    <source>
        <dbReference type="ARBA" id="ARBA00022603"/>
    </source>
</evidence>